<feature type="signal peptide" evidence="2">
    <location>
        <begin position="1"/>
        <end position="20"/>
    </location>
</feature>
<accession>A0A933SB32</accession>
<evidence type="ECO:0000313" key="3">
    <source>
        <dbReference type="EMBL" id="MBI5167960.1"/>
    </source>
</evidence>
<organism evidence="3 4">
    <name type="scientific">Eiseniibacteriota bacterium</name>
    <dbReference type="NCBI Taxonomy" id="2212470"/>
    <lineage>
        <taxon>Bacteria</taxon>
        <taxon>Candidatus Eiseniibacteriota</taxon>
    </lineage>
</organism>
<name>A0A933SB32_UNCEI</name>
<sequence length="221" mass="23716">MRLAVATCFALFLTVLPAAAPAQPAGRPPDDPGAPRDTSGVLPTWMDGAVEAGVGWMADPQRVKDRYSAGMDVALVLQAKVAPALRFGVRVEYHDLPSNNEGFAVTSGGLVSLRDFGDGKVYDAVATASARVWSQLWLEAMAGYGYFDAGFGDVSFVDGLTGENFVPPGRTGGGPVVGAGVRYEFQPTRRDRLYVGTGWRRMVLEDATIQLVPIQIAYRFR</sequence>
<protein>
    <recommendedName>
        <fullName evidence="5">Outer membrane protein beta-barrel domain-containing protein</fullName>
    </recommendedName>
</protein>
<feature type="region of interest" description="Disordered" evidence="1">
    <location>
        <begin position="21"/>
        <end position="42"/>
    </location>
</feature>
<dbReference type="Gene3D" id="2.40.160.20">
    <property type="match status" value="1"/>
</dbReference>
<proteinExistence type="predicted"/>
<evidence type="ECO:0000313" key="4">
    <source>
        <dbReference type="Proteomes" id="UP000696931"/>
    </source>
</evidence>
<comment type="caution">
    <text evidence="3">The sequence shown here is derived from an EMBL/GenBank/DDBJ whole genome shotgun (WGS) entry which is preliminary data.</text>
</comment>
<dbReference type="EMBL" id="JACRIW010000005">
    <property type="protein sequence ID" value="MBI5167960.1"/>
    <property type="molecule type" value="Genomic_DNA"/>
</dbReference>
<dbReference type="InterPro" id="IPR011250">
    <property type="entry name" value="OMP/PagP_B-barrel"/>
</dbReference>
<gene>
    <name evidence="3" type="ORF">HZA61_00585</name>
</gene>
<dbReference type="Proteomes" id="UP000696931">
    <property type="component" value="Unassembled WGS sequence"/>
</dbReference>
<evidence type="ECO:0000256" key="2">
    <source>
        <dbReference type="SAM" id="SignalP"/>
    </source>
</evidence>
<dbReference type="AlphaFoldDB" id="A0A933SB32"/>
<dbReference type="SUPFAM" id="SSF56925">
    <property type="entry name" value="OMPA-like"/>
    <property type="match status" value="1"/>
</dbReference>
<keyword evidence="2" id="KW-0732">Signal</keyword>
<evidence type="ECO:0000256" key="1">
    <source>
        <dbReference type="SAM" id="MobiDB-lite"/>
    </source>
</evidence>
<reference evidence="3" key="1">
    <citation type="submission" date="2020-07" db="EMBL/GenBank/DDBJ databases">
        <title>Huge and variable diversity of episymbiotic CPR bacteria and DPANN archaea in groundwater ecosystems.</title>
        <authorList>
            <person name="He C.Y."/>
            <person name="Keren R."/>
            <person name="Whittaker M."/>
            <person name="Farag I.F."/>
            <person name="Doudna J."/>
            <person name="Cate J.H.D."/>
            <person name="Banfield J.F."/>
        </authorList>
    </citation>
    <scope>NUCLEOTIDE SEQUENCE</scope>
    <source>
        <strain evidence="3">NC_groundwater_1813_Pr3_B-0.1um_71_17</strain>
    </source>
</reference>
<feature type="chain" id="PRO_5037162737" description="Outer membrane protein beta-barrel domain-containing protein" evidence="2">
    <location>
        <begin position="21"/>
        <end position="221"/>
    </location>
</feature>
<evidence type="ECO:0008006" key="5">
    <source>
        <dbReference type="Google" id="ProtNLM"/>
    </source>
</evidence>